<dbReference type="SMR" id="A0A1D8PMM0"/>
<feature type="region of interest" description="Disordered" evidence="3">
    <location>
        <begin position="1"/>
        <end position="29"/>
    </location>
</feature>
<dbReference type="CGD" id="CAL0000191763">
    <property type="gene designation" value="orf19.3140.1"/>
</dbReference>
<accession>A0A1D8PMM0</accession>
<dbReference type="GO" id="GO:0006511">
    <property type="term" value="P:ubiquitin-dependent protein catabolic process"/>
    <property type="evidence" value="ECO:0007669"/>
    <property type="project" value="EnsemblFungi"/>
</dbReference>
<reference evidence="5 6" key="2">
    <citation type="journal article" date="2007" name="Genome Biol.">
        <title>Assembly of the Candida albicans genome into sixteen supercontigs aligned on the eight chromosomes.</title>
        <authorList>
            <person name="van het Hoog M."/>
            <person name="Rast T.J."/>
            <person name="Martchenko M."/>
            <person name="Grindle S."/>
            <person name="Dignard D."/>
            <person name="Hogues H."/>
            <person name="Cuomo C."/>
            <person name="Berriman M."/>
            <person name="Scherer S."/>
            <person name="Magee B.B."/>
            <person name="Whiteway M."/>
            <person name="Chibana H."/>
            <person name="Nantel A."/>
            <person name="Magee P.T."/>
        </authorList>
    </citation>
    <scope>GENOME REANNOTATION</scope>
    <source>
        <strain evidence="6">SC5314 / ATCC MYA-2876</strain>
    </source>
</reference>
<organism evidence="5 6">
    <name type="scientific">Candida albicans (strain SC5314 / ATCC MYA-2876)</name>
    <name type="common">Yeast</name>
    <dbReference type="NCBI Taxonomy" id="237561"/>
    <lineage>
        <taxon>Eukaryota</taxon>
        <taxon>Fungi</taxon>
        <taxon>Dikarya</taxon>
        <taxon>Ascomycota</taxon>
        <taxon>Saccharomycotina</taxon>
        <taxon>Pichiomycetes</taxon>
        <taxon>Debaryomycetaceae</taxon>
        <taxon>Candida/Lodderomyces clade</taxon>
        <taxon>Candida</taxon>
    </lineage>
</organism>
<reference evidence="5 6" key="3">
    <citation type="journal article" date="2013" name="Genome Biol.">
        <title>Assembly of a phased diploid Candida albicans genome facilitates allele-specific measurements and provides a simple model for repeat and indel structure.</title>
        <authorList>
            <person name="Muzzey D."/>
            <person name="Schwartz K."/>
            <person name="Weissman J.S."/>
            <person name="Sherlock G."/>
        </authorList>
    </citation>
    <scope>NUCLEOTIDE SEQUENCE [LARGE SCALE GENOMIC DNA]</scope>
    <source>
        <strain evidence="6">SC5314 / ATCC MYA-2876</strain>
    </source>
</reference>
<evidence type="ECO:0008006" key="7">
    <source>
        <dbReference type="Google" id="ProtNLM"/>
    </source>
</evidence>
<evidence type="ECO:0000256" key="2">
    <source>
        <dbReference type="ARBA" id="ARBA00043974"/>
    </source>
</evidence>
<dbReference type="EMBL" id="CP017626">
    <property type="protein sequence ID" value="AOW29392.1"/>
    <property type="molecule type" value="Genomic_DNA"/>
</dbReference>
<evidence type="ECO:0000256" key="3">
    <source>
        <dbReference type="SAM" id="MobiDB-lite"/>
    </source>
</evidence>
<dbReference type="OMA" id="MSMRIVP"/>
<dbReference type="PANTHER" id="PTHR12828">
    <property type="entry name" value="PROTEASOME MATURATION PROTEIN UMP1"/>
    <property type="match status" value="1"/>
</dbReference>
<dbReference type="STRING" id="237561.A0A1D8PMM0"/>
<dbReference type="Pfam" id="PF05348">
    <property type="entry name" value="UMP1"/>
    <property type="match status" value="1"/>
</dbReference>
<proteinExistence type="inferred from homology"/>
<dbReference type="InterPro" id="IPR008012">
    <property type="entry name" value="Ump1"/>
</dbReference>
<evidence type="ECO:0000256" key="1">
    <source>
        <dbReference type="ARBA" id="ARBA00023186"/>
    </source>
</evidence>
<reference evidence="5 6" key="1">
    <citation type="journal article" date="2004" name="Proc. Natl. Acad. Sci. U.S.A.">
        <title>The diploid genome sequence of Candida albicans.</title>
        <authorList>
            <person name="Jones T."/>
            <person name="Federspiel N.A."/>
            <person name="Chibana H."/>
            <person name="Dungan J."/>
            <person name="Kalman S."/>
            <person name="Magee B.B."/>
            <person name="Newport G."/>
            <person name="Thorstenson Y.R."/>
            <person name="Agabian N."/>
            <person name="Magee P.T."/>
            <person name="Davis R.W."/>
            <person name="Scherer S."/>
        </authorList>
    </citation>
    <scope>NUCLEOTIDE SEQUENCE [LARGE SCALE GENOMIC DNA]</scope>
    <source>
        <strain evidence="6">SC5314 / ATCC MYA-2876</strain>
    </source>
</reference>
<comment type="similarity">
    <text evidence="2">Belongs to the POMP/UMP1 family.</text>
</comment>
<keyword evidence="1" id="KW-0143">Chaperone</keyword>
<feature type="compositionally biased region" description="Polar residues" evidence="3">
    <location>
        <begin position="7"/>
        <end position="21"/>
    </location>
</feature>
<name>A0A1D8PMM0_CANAL</name>
<dbReference type="GO" id="GO:0043248">
    <property type="term" value="P:proteasome assembly"/>
    <property type="evidence" value="ECO:0000318"/>
    <property type="project" value="GO_Central"/>
</dbReference>
<dbReference type="KEGG" id="cal:CAALFM_C406690CA"/>
<sequence>MSLRVVPSSTNKESSVNTTKFGQPAEHAPALQDSLRSQEGPLNIASKINNRHPLESQVTNWEKTQEENRMETYRRIFGAGAPIKRAMELEIVESSSFRPSLLGGVDSMHKDILLNKDSSVDWEDVYPGGFANGDNVKDFHSEMEKQMGI</sequence>
<dbReference type="GO" id="GO:0005737">
    <property type="term" value="C:cytoplasm"/>
    <property type="evidence" value="ECO:0000318"/>
    <property type="project" value="GO_Central"/>
</dbReference>
<dbReference type="AlphaFoldDB" id="A0A1D8PMM0"/>
<evidence type="ECO:0000313" key="6">
    <source>
        <dbReference type="Proteomes" id="UP000000559"/>
    </source>
</evidence>
<dbReference type="PANTHER" id="PTHR12828:SF3">
    <property type="entry name" value="PROTEASOME MATURATION PROTEIN"/>
    <property type="match status" value="1"/>
</dbReference>
<evidence type="ECO:0000313" key="4">
    <source>
        <dbReference type="CGD" id="CAL0000191763"/>
    </source>
</evidence>
<dbReference type="VEuPathDB" id="FungiDB:C4_06690C_A"/>
<dbReference type="eggNOG" id="KOG3061">
    <property type="taxonomic scope" value="Eukaryota"/>
</dbReference>
<dbReference type="GO" id="GO:0006974">
    <property type="term" value="P:DNA damage response"/>
    <property type="evidence" value="ECO:0007669"/>
    <property type="project" value="EnsemblFungi"/>
</dbReference>
<dbReference type="FunCoup" id="A0A1D8PMM0">
    <property type="interactions" value="434"/>
</dbReference>
<dbReference type="GeneID" id="30515285"/>
<dbReference type="OrthoDB" id="15001at2759"/>
<dbReference type="RefSeq" id="XP_019330943.1">
    <property type="nucleotide sequence ID" value="XM_019475398.1"/>
</dbReference>
<keyword evidence="6" id="KW-1185">Reference proteome</keyword>
<protein>
    <recommendedName>
        <fullName evidence="7">Proteasome maturation factor UMP1</fullName>
    </recommendedName>
</protein>
<evidence type="ECO:0000313" key="5">
    <source>
        <dbReference type="EMBL" id="AOW29392.1"/>
    </source>
</evidence>
<dbReference type="GO" id="GO:0005634">
    <property type="term" value="C:nucleus"/>
    <property type="evidence" value="ECO:0000318"/>
    <property type="project" value="GO_Central"/>
</dbReference>
<dbReference type="InParanoid" id="A0A1D8PMM0"/>
<dbReference type="Proteomes" id="UP000000559">
    <property type="component" value="Chromosome 4"/>
</dbReference>
<gene>
    <name evidence="5" type="ordered locus">CAALFM_C406690CA</name>
    <name evidence="4" type="ordered locus">orf19.3140.1</name>
</gene>